<feature type="compositionally biased region" description="Acidic residues" evidence="1">
    <location>
        <begin position="107"/>
        <end position="145"/>
    </location>
</feature>
<reference evidence="2 3" key="1">
    <citation type="submission" date="2014-11" db="EMBL/GenBank/DDBJ databases">
        <authorList>
            <person name="Zhu J."/>
            <person name="Qi W."/>
            <person name="Song R."/>
        </authorList>
    </citation>
    <scope>NUCLEOTIDE SEQUENCE [LARGE SCALE GENOMIC DNA]</scope>
</reference>
<gene>
    <name evidence="2" type="ORF">Vbra_9529</name>
</gene>
<dbReference type="EMBL" id="CDMY01000528">
    <property type="protein sequence ID" value="CEM20436.1"/>
    <property type="molecule type" value="Genomic_DNA"/>
</dbReference>
<organism evidence="2 3">
    <name type="scientific">Vitrella brassicaformis (strain CCMP3155)</name>
    <dbReference type="NCBI Taxonomy" id="1169540"/>
    <lineage>
        <taxon>Eukaryota</taxon>
        <taxon>Sar</taxon>
        <taxon>Alveolata</taxon>
        <taxon>Colpodellida</taxon>
        <taxon>Vitrellaceae</taxon>
        <taxon>Vitrella</taxon>
    </lineage>
</organism>
<keyword evidence="3" id="KW-1185">Reference proteome</keyword>
<evidence type="ECO:0000313" key="2">
    <source>
        <dbReference type="EMBL" id="CEM20436.1"/>
    </source>
</evidence>
<proteinExistence type="predicted"/>
<evidence type="ECO:0000313" key="3">
    <source>
        <dbReference type="Proteomes" id="UP000041254"/>
    </source>
</evidence>
<dbReference type="AlphaFoldDB" id="A0A0G4FYC4"/>
<sequence>MSSFVKSIVLGHFEGTHQINYTTSFIDRHVDNHRLHTIVTQSPHTPVRDAPQQHLRVWVITTESAVSGVGSAFKDRFPQTTQLARVVLGDIISAILFDGAPKPGQQPEDDSDEDSDSDDLDDNDDFDGDDDDMEDDWEDSDDDGSSGEGSRGGEAAAASASASASVG</sequence>
<protein>
    <submittedName>
        <fullName evidence="2">Uncharacterized protein</fullName>
    </submittedName>
</protein>
<dbReference type="InParanoid" id="A0A0G4FYC4"/>
<dbReference type="VEuPathDB" id="CryptoDB:Vbra_9529"/>
<feature type="region of interest" description="Disordered" evidence="1">
    <location>
        <begin position="98"/>
        <end position="167"/>
    </location>
</feature>
<dbReference type="PhylomeDB" id="A0A0G4FYC4"/>
<feature type="compositionally biased region" description="Low complexity" evidence="1">
    <location>
        <begin position="153"/>
        <end position="167"/>
    </location>
</feature>
<name>A0A0G4FYC4_VITBC</name>
<evidence type="ECO:0000256" key="1">
    <source>
        <dbReference type="SAM" id="MobiDB-lite"/>
    </source>
</evidence>
<dbReference type="Proteomes" id="UP000041254">
    <property type="component" value="Unassembled WGS sequence"/>
</dbReference>
<accession>A0A0G4FYC4</accession>